<feature type="coiled-coil region" evidence="4">
    <location>
        <begin position="548"/>
        <end position="575"/>
    </location>
</feature>
<dbReference type="CDD" id="cd06225">
    <property type="entry name" value="HAMP"/>
    <property type="match status" value="1"/>
</dbReference>
<evidence type="ECO:0000256" key="1">
    <source>
        <dbReference type="ARBA" id="ARBA00022481"/>
    </source>
</evidence>
<proteinExistence type="inferred from homology"/>
<dbReference type="RefSeq" id="WP_345060687.1">
    <property type="nucleotide sequence ID" value="NZ_BAABEX010000003.1"/>
</dbReference>
<accession>A0ABP8KYK7</accession>
<feature type="domain" description="Methyl-accepting transducer" evidence="6">
    <location>
        <begin position="266"/>
        <end position="495"/>
    </location>
</feature>
<comment type="caution">
    <text evidence="8">The sequence shown here is derived from an EMBL/GenBank/DDBJ whole genome shotgun (WGS) entry which is preliminary data.</text>
</comment>
<dbReference type="InterPro" id="IPR047347">
    <property type="entry name" value="YvaQ-like_sensor"/>
</dbReference>
<dbReference type="Pfam" id="PF00015">
    <property type="entry name" value="MCPsignal"/>
    <property type="match status" value="1"/>
</dbReference>
<sequence length="660" mass="70089">MFAQLKIGSRLSLAFAIVLTLSLCMTGLSIWRLEGLKSAIVQLSEVDMEEAQLAQQWRSAIDLNWVRASAALKSSDAGQIQQLNADMAETSRGASELQKKLEALALDAQSKALLADVAVRRKAYVDARAGLLERKKSGADVAAAVDSDLKPLATAYIAALTAVSEHAHRQADQYAQETRDQATLSEAMLVVGAALSVLLGAVFALWVTRSITRPVSEAVRLAQAIRSGNLVHSIEPRGQDEMAELVTALNGMQDHLAQIVRQVRDGAESVATASQEISQGNHDLSARTEQQATALEQTAASMEELNSTVRQNADNARSANQLAVQASTVAESGGSVVAEVVHTMRDIQASSQKVADIIGVIDSIAFQTNILALNAAVEAARAGEQGRGFAVVAGEVRSLAQRSAESAREIKSLITASVERVEQGSTLADKAGHTMHEVVLAIRRVTDLMGEISAASQEQSQGVGQVGTAVAQMDQATQQNAALVEEMAAAASSLHTQAQELVQTVAVFQLSPEASQAQRPQFAAVPRAAAHGPRALAAPAPALQGINLDSAIEAHAQWRAKLRQAAQRHEQLDADTIGRDDCCALGQWLHGAGQSRYGRRPAFVALVERHQEFHRCAGQVAQLINRGAYQEAQDALLGNTAFSRASSEVGAAIVRLRNEA</sequence>
<keyword evidence="5" id="KW-1133">Transmembrane helix</keyword>
<dbReference type="PANTHER" id="PTHR43531:SF14">
    <property type="entry name" value="METHYL-ACCEPTING CHEMOTAXIS PROTEIN I-RELATED"/>
    <property type="match status" value="1"/>
</dbReference>
<dbReference type="InterPro" id="IPR024478">
    <property type="entry name" value="HlyB_4HB_MCP"/>
</dbReference>
<keyword evidence="9" id="KW-1185">Reference proteome</keyword>
<reference evidence="9" key="1">
    <citation type="journal article" date="2019" name="Int. J. Syst. Evol. Microbiol.">
        <title>The Global Catalogue of Microorganisms (GCM) 10K type strain sequencing project: providing services to taxonomists for standard genome sequencing and annotation.</title>
        <authorList>
            <consortium name="The Broad Institute Genomics Platform"/>
            <consortium name="The Broad Institute Genome Sequencing Center for Infectious Disease"/>
            <person name="Wu L."/>
            <person name="Ma J."/>
        </authorList>
    </citation>
    <scope>NUCLEOTIDE SEQUENCE [LARGE SCALE GENOMIC DNA]</scope>
    <source>
        <strain evidence="9">JCM 31890</strain>
    </source>
</reference>
<keyword evidence="4" id="KW-0175">Coiled coil</keyword>
<dbReference type="PRINTS" id="PR00260">
    <property type="entry name" value="CHEMTRNSDUCR"/>
</dbReference>
<evidence type="ECO:0000313" key="9">
    <source>
        <dbReference type="Proteomes" id="UP001501788"/>
    </source>
</evidence>
<feature type="domain" description="HAMP" evidence="7">
    <location>
        <begin position="209"/>
        <end position="261"/>
    </location>
</feature>
<dbReference type="Proteomes" id="UP001501788">
    <property type="component" value="Unassembled WGS sequence"/>
</dbReference>
<dbReference type="Pfam" id="PF00672">
    <property type="entry name" value="HAMP"/>
    <property type="match status" value="1"/>
</dbReference>
<keyword evidence="5" id="KW-0812">Transmembrane</keyword>
<dbReference type="CDD" id="cd19411">
    <property type="entry name" value="MCP2201-like_sensor"/>
    <property type="match status" value="1"/>
</dbReference>
<evidence type="ECO:0000256" key="2">
    <source>
        <dbReference type="ARBA" id="ARBA00029447"/>
    </source>
</evidence>
<dbReference type="PROSITE" id="PS50111">
    <property type="entry name" value="CHEMOTAXIS_TRANSDUC_2"/>
    <property type="match status" value="1"/>
</dbReference>
<dbReference type="CDD" id="cd11386">
    <property type="entry name" value="MCP_signal"/>
    <property type="match status" value="1"/>
</dbReference>
<dbReference type="PANTHER" id="PTHR43531">
    <property type="entry name" value="PROTEIN ICFG"/>
    <property type="match status" value="1"/>
</dbReference>
<keyword evidence="5" id="KW-0472">Membrane</keyword>
<dbReference type="SMART" id="SM00283">
    <property type="entry name" value="MA"/>
    <property type="match status" value="1"/>
</dbReference>
<evidence type="ECO:0000256" key="4">
    <source>
        <dbReference type="SAM" id="Coils"/>
    </source>
</evidence>
<dbReference type="InterPro" id="IPR025991">
    <property type="entry name" value="Chemoreceptor_zinc-bind_dom"/>
</dbReference>
<keyword evidence="3" id="KW-0807">Transducer</keyword>
<evidence type="ECO:0000259" key="7">
    <source>
        <dbReference type="PROSITE" id="PS50885"/>
    </source>
</evidence>
<evidence type="ECO:0000259" key="6">
    <source>
        <dbReference type="PROSITE" id="PS50111"/>
    </source>
</evidence>
<dbReference type="SMART" id="SM00304">
    <property type="entry name" value="HAMP"/>
    <property type="match status" value="1"/>
</dbReference>
<organism evidence="8 9">
    <name type="scientific">Acidovorax lacteus</name>
    <dbReference type="NCBI Taxonomy" id="1924988"/>
    <lineage>
        <taxon>Bacteria</taxon>
        <taxon>Pseudomonadati</taxon>
        <taxon>Pseudomonadota</taxon>
        <taxon>Betaproteobacteria</taxon>
        <taxon>Burkholderiales</taxon>
        <taxon>Comamonadaceae</taxon>
        <taxon>Acidovorax</taxon>
    </lineage>
</organism>
<name>A0ABP8KYK7_9BURK</name>
<feature type="transmembrane region" description="Helical" evidence="5">
    <location>
        <begin position="12"/>
        <end position="31"/>
    </location>
</feature>
<protein>
    <submittedName>
        <fullName evidence="8">Methyl-accepting chemotaxis protein</fullName>
    </submittedName>
</protein>
<keyword evidence="1" id="KW-0488">Methylation</keyword>
<evidence type="ECO:0000256" key="3">
    <source>
        <dbReference type="PROSITE-ProRule" id="PRU00284"/>
    </source>
</evidence>
<dbReference type="Pfam" id="PF13682">
    <property type="entry name" value="CZB"/>
    <property type="match status" value="1"/>
</dbReference>
<dbReference type="Pfam" id="PF12729">
    <property type="entry name" value="4HB_MCP_1"/>
    <property type="match status" value="1"/>
</dbReference>
<gene>
    <name evidence="8" type="primary">tsr</name>
    <name evidence="8" type="ORF">GCM10023090_03840</name>
</gene>
<evidence type="ECO:0000313" key="8">
    <source>
        <dbReference type="EMBL" id="GAA4418642.1"/>
    </source>
</evidence>
<dbReference type="EMBL" id="BAABEX010000003">
    <property type="protein sequence ID" value="GAA4418642.1"/>
    <property type="molecule type" value="Genomic_DNA"/>
</dbReference>
<dbReference type="InterPro" id="IPR004089">
    <property type="entry name" value="MCPsignal_dom"/>
</dbReference>
<dbReference type="InterPro" id="IPR004090">
    <property type="entry name" value="Chemotax_Me-accpt_rcpt"/>
</dbReference>
<dbReference type="Gene3D" id="1.10.287.950">
    <property type="entry name" value="Methyl-accepting chemotaxis protein"/>
    <property type="match status" value="1"/>
</dbReference>
<dbReference type="InterPro" id="IPR051310">
    <property type="entry name" value="MCP_chemotaxis"/>
</dbReference>
<comment type="similarity">
    <text evidence="2">Belongs to the methyl-accepting chemotaxis (MCP) protein family.</text>
</comment>
<dbReference type="PROSITE" id="PS50885">
    <property type="entry name" value="HAMP"/>
    <property type="match status" value="1"/>
</dbReference>
<evidence type="ECO:0000256" key="5">
    <source>
        <dbReference type="SAM" id="Phobius"/>
    </source>
</evidence>
<dbReference type="SUPFAM" id="SSF58104">
    <property type="entry name" value="Methyl-accepting chemotaxis protein (MCP) signaling domain"/>
    <property type="match status" value="1"/>
</dbReference>
<dbReference type="InterPro" id="IPR003660">
    <property type="entry name" value="HAMP_dom"/>
</dbReference>
<dbReference type="Gene3D" id="1.20.120.30">
    <property type="entry name" value="Aspartate receptor, ligand-binding domain"/>
    <property type="match status" value="1"/>
</dbReference>